<dbReference type="AlphaFoldDB" id="A0A0C1E6K2"/>
<sequence length="588" mass="63311">MSLVNLAHVCSHLNNATKARLGFTSIPNSNLHLKLCLALQNDGFISSVVRGGPHPPPMHPLLGIPVAKDETHDIEPLTQSNVASRRLWLGLKYWQSQPVLSKITMVSKPTRRVNIDVAALRDIVRGEKAKFVEGLRSPGENLYLSTDLGILEARECVEKKVGGLVLCRSIKQGIDQASILVRVFMQQAPAVGDSKILSQVGVIMGGNSTCLKKVLISGGAGFVGAATARALAEKHPQCDITIVDLHPPGPTHVAPDSASFIQVDITNADEVSKALHQARPDVVIHTAGIVPVLAERFGRRIENQVWRVNVEGTRNMLEAAKGSGANAFVYTSSCCVVIDDMGRPYPNIDEHWPTSPRSLIYGESKAAAEALVLQYSRDVMPTCALRPSVLCGPGDYQLVPAIHACIAKKETPFVIGTGSNLWDVTYVTNIADAHVLAAENLMSSKTAAGEAFFIQNNEPITFRDFCLAVWAHFGHTPSFELHIPERLAYLAGLLSEASTWITGKTTTISRGSVQDACAVRYANGEKARRILGYEARVGIEDGIRLSCEVGSISLFPLVGTAQSPVNTSTLGPCPPSGDRVAMPFKTEV</sequence>
<dbReference type="Gene3D" id="3.30.1490.10">
    <property type="match status" value="1"/>
</dbReference>
<comment type="function">
    <text evidence="8">Component of the mitochondrial ribosome (mitoribosome), a dedicated translation machinery responsible for the synthesis of mitochondrial genome-encoded proteins, including at least some of the essential transmembrane subunits of the mitochondrial respiratory chain. The mitoribosomes are attached to the mitochondrial inner membrane and translation products are cotranslationally integrated into the membrane.</text>
</comment>
<keyword evidence="4" id="KW-0689">Ribosomal protein</keyword>
<dbReference type="Gene3D" id="3.40.50.720">
    <property type="entry name" value="NAD(P)-binding Rossmann-like Domain"/>
    <property type="match status" value="1"/>
</dbReference>
<dbReference type="InterPro" id="IPR050177">
    <property type="entry name" value="Lipid_A_modif_metabolic_enz"/>
</dbReference>
<dbReference type="EMBL" id="JOMC01000043">
    <property type="protein sequence ID" value="KIA75743.1"/>
    <property type="molecule type" value="Genomic_DNA"/>
</dbReference>
<dbReference type="InterPro" id="IPR057326">
    <property type="entry name" value="KR_dom"/>
</dbReference>
<evidence type="ECO:0000256" key="7">
    <source>
        <dbReference type="ARBA" id="ARBA00023274"/>
    </source>
</evidence>
<dbReference type="InterPro" id="IPR000630">
    <property type="entry name" value="Ribosomal_uS8"/>
</dbReference>
<dbReference type="SUPFAM" id="SSF51735">
    <property type="entry name" value="NAD(P)-binding Rossmann-fold domains"/>
    <property type="match status" value="1"/>
</dbReference>
<dbReference type="Pfam" id="PF00410">
    <property type="entry name" value="Ribosomal_S8"/>
    <property type="match status" value="1"/>
</dbReference>
<dbReference type="FunFam" id="3.30.1490.10:FF:000005">
    <property type="entry name" value="Mitochondrial 40S ribosomal protein S8"/>
    <property type="match status" value="1"/>
</dbReference>
<keyword evidence="5" id="KW-0560">Oxidoreductase</keyword>
<dbReference type="InterPro" id="IPR036291">
    <property type="entry name" value="NAD(P)-bd_dom_sf"/>
</dbReference>
<reference evidence="11 12" key="1">
    <citation type="submission" date="2014-11" db="EMBL/GenBank/DDBJ databases">
        <title>Genomics derived discovery of secondary metabolites biosynthetic gene clusters in Aspergillus ustus.</title>
        <authorList>
            <person name="Pi B."/>
            <person name="Dai F."/>
            <person name="Song X."/>
            <person name="Zhu C."/>
            <person name="Li H."/>
            <person name="Yu D."/>
        </authorList>
    </citation>
    <scope>NUCLEOTIDE SEQUENCE [LARGE SCALE GENOMIC DNA]</scope>
    <source>
        <strain evidence="11 12">3.3904</strain>
    </source>
</reference>
<evidence type="ECO:0000256" key="1">
    <source>
        <dbReference type="ARBA" id="ARBA00004173"/>
    </source>
</evidence>
<evidence type="ECO:0000256" key="9">
    <source>
        <dbReference type="ARBA" id="ARBA00071383"/>
    </source>
</evidence>
<evidence type="ECO:0000256" key="8">
    <source>
        <dbReference type="ARBA" id="ARBA00037226"/>
    </source>
</evidence>
<dbReference type="PANTHER" id="PTHR43245:SF51">
    <property type="entry name" value="SHORT CHAIN DEHYDROGENASE_REDUCTASE FAMILY 42E, MEMBER 2"/>
    <property type="match status" value="1"/>
</dbReference>
<dbReference type="GO" id="GO:0006412">
    <property type="term" value="P:translation"/>
    <property type="evidence" value="ECO:0007669"/>
    <property type="project" value="InterPro"/>
</dbReference>
<organism evidence="11 12">
    <name type="scientific">Aspergillus ustus</name>
    <dbReference type="NCBI Taxonomy" id="40382"/>
    <lineage>
        <taxon>Eukaryota</taxon>
        <taxon>Fungi</taxon>
        <taxon>Dikarya</taxon>
        <taxon>Ascomycota</taxon>
        <taxon>Pezizomycotina</taxon>
        <taxon>Eurotiomycetes</taxon>
        <taxon>Eurotiomycetidae</taxon>
        <taxon>Eurotiales</taxon>
        <taxon>Aspergillaceae</taxon>
        <taxon>Aspergillus</taxon>
        <taxon>Aspergillus subgen. Nidulantes</taxon>
    </lineage>
</organism>
<dbReference type="Proteomes" id="UP000053475">
    <property type="component" value="Unassembled WGS sequence"/>
</dbReference>
<dbReference type="GO" id="GO:0006694">
    <property type="term" value="P:steroid biosynthetic process"/>
    <property type="evidence" value="ECO:0007669"/>
    <property type="project" value="InterPro"/>
</dbReference>
<protein>
    <recommendedName>
        <fullName evidence="9">Small ribosomal subunit protein uS8m</fullName>
    </recommendedName>
</protein>
<dbReference type="GO" id="GO:0005739">
    <property type="term" value="C:mitochondrion"/>
    <property type="evidence" value="ECO:0007669"/>
    <property type="project" value="UniProtKB-SubCell"/>
</dbReference>
<dbReference type="GO" id="GO:0005840">
    <property type="term" value="C:ribosome"/>
    <property type="evidence" value="ECO:0007669"/>
    <property type="project" value="UniProtKB-KW"/>
</dbReference>
<dbReference type="Pfam" id="PF01073">
    <property type="entry name" value="3Beta_HSD"/>
    <property type="match status" value="1"/>
</dbReference>
<evidence type="ECO:0000256" key="4">
    <source>
        <dbReference type="ARBA" id="ARBA00022980"/>
    </source>
</evidence>
<evidence type="ECO:0000259" key="10">
    <source>
        <dbReference type="SMART" id="SM00822"/>
    </source>
</evidence>
<evidence type="ECO:0000256" key="6">
    <source>
        <dbReference type="ARBA" id="ARBA00023128"/>
    </source>
</evidence>
<dbReference type="InterPro" id="IPR002225">
    <property type="entry name" value="3Beta_OHSteriod_DH/Estase"/>
</dbReference>
<dbReference type="GO" id="GO:1990904">
    <property type="term" value="C:ribonucleoprotein complex"/>
    <property type="evidence" value="ECO:0007669"/>
    <property type="project" value="UniProtKB-KW"/>
</dbReference>
<dbReference type="PANTHER" id="PTHR43245">
    <property type="entry name" value="BIFUNCTIONAL POLYMYXIN RESISTANCE PROTEIN ARNA"/>
    <property type="match status" value="1"/>
</dbReference>
<dbReference type="SMART" id="SM00822">
    <property type="entry name" value="PKS_KR"/>
    <property type="match status" value="1"/>
</dbReference>
<dbReference type="SUPFAM" id="SSF56047">
    <property type="entry name" value="Ribosomal protein S8"/>
    <property type="match status" value="1"/>
</dbReference>
<accession>A0A0C1E6K2</accession>
<keyword evidence="6" id="KW-0496">Mitochondrion</keyword>
<dbReference type="InterPro" id="IPR035987">
    <property type="entry name" value="Ribosomal_uS8_sf"/>
</dbReference>
<dbReference type="GO" id="GO:0003735">
    <property type="term" value="F:structural constituent of ribosome"/>
    <property type="evidence" value="ECO:0007669"/>
    <property type="project" value="InterPro"/>
</dbReference>
<evidence type="ECO:0000256" key="2">
    <source>
        <dbReference type="ARBA" id="ARBA00006471"/>
    </source>
</evidence>
<evidence type="ECO:0000313" key="12">
    <source>
        <dbReference type="Proteomes" id="UP000053475"/>
    </source>
</evidence>
<comment type="caution">
    <text evidence="11">The sequence shown here is derived from an EMBL/GenBank/DDBJ whole genome shotgun (WGS) entry which is preliminary data.</text>
</comment>
<dbReference type="Gene3D" id="3.30.1370.30">
    <property type="match status" value="1"/>
</dbReference>
<comment type="subcellular location">
    <subcellularLocation>
        <location evidence="1">Mitochondrion</location>
    </subcellularLocation>
</comment>
<evidence type="ECO:0000256" key="5">
    <source>
        <dbReference type="ARBA" id="ARBA00023002"/>
    </source>
</evidence>
<proteinExistence type="inferred from homology"/>
<keyword evidence="7" id="KW-0687">Ribonucleoprotein</keyword>
<comment type="similarity">
    <text evidence="3">Belongs to the 3-beta-HSD family.</text>
</comment>
<evidence type="ECO:0000256" key="3">
    <source>
        <dbReference type="ARBA" id="ARBA00009219"/>
    </source>
</evidence>
<feature type="domain" description="Ketoreductase" evidence="10">
    <location>
        <begin position="212"/>
        <end position="396"/>
    </location>
</feature>
<dbReference type="GO" id="GO:0016616">
    <property type="term" value="F:oxidoreductase activity, acting on the CH-OH group of donors, NAD or NADP as acceptor"/>
    <property type="evidence" value="ECO:0007669"/>
    <property type="project" value="InterPro"/>
</dbReference>
<keyword evidence="12" id="KW-1185">Reference proteome</keyword>
<gene>
    <name evidence="11" type="ORF">HK57_00478</name>
</gene>
<evidence type="ECO:0000313" key="11">
    <source>
        <dbReference type="EMBL" id="KIA75743.1"/>
    </source>
</evidence>
<comment type="similarity">
    <text evidence="2">Belongs to the universal ribosomal protein uS8 family.</text>
</comment>
<name>A0A0C1E6K2_ASPUT</name>
<dbReference type="FunFam" id="3.30.1370.30:FF:000006">
    <property type="entry name" value="40S ribosomal protein S8"/>
    <property type="match status" value="1"/>
</dbReference>